<dbReference type="Pfam" id="PF00106">
    <property type="entry name" value="adh_short"/>
    <property type="match status" value="1"/>
</dbReference>
<proteinExistence type="predicted"/>
<feature type="transmembrane region" description="Helical" evidence="1">
    <location>
        <begin position="6"/>
        <end position="24"/>
    </location>
</feature>
<organism evidence="2 3">
    <name type="scientific">Trichostrongylus colubriformis</name>
    <name type="common">Black scour worm</name>
    <dbReference type="NCBI Taxonomy" id="6319"/>
    <lineage>
        <taxon>Eukaryota</taxon>
        <taxon>Metazoa</taxon>
        <taxon>Ecdysozoa</taxon>
        <taxon>Nematoda</taxon>
        <taxon>Chromadorea</taxon>
        <taxon>Rhabditida</taxon>
        <taxon>Rhabditina</taxon>
        <taxon>Rhabditomorpha</taxon>
        <taxon>Strongyloidea</taxon>
        <taxon>Trichostrongylidae</taxon>
        <taxon>Trichostrongylus</taxon>
    </lineage>
</organism>
<dbReference type="GO" id="GO:0008202">
    <property type="term" value="P:steroid metabolic process"/>
    <property type="evidence" value="ECO:0007669"/>
    <property type="project" value="TreeGrafter"/>
</dbReference>
<gene>
    <name evidence="2" type="ORF">GCK32_001513</name>
</gene>
<keyword evidence="1" id="KW-0812">Transmembrane</keyword>
<accession>A0AAN8IN25</accession>
<dbReference type="EMBL" id="WIXE01007309">
    <property type="protein sequence ID" value="KAK5980534.1"/>
    <property type="molecule type" value="Genomic_DNA"/>
</dbReference>
<evidence type="ECO:0000313" key="3">
    <source>
        <dbReference type="Proteomes" id="UP001331761"/>
    </source>
</evidence>
<sequence>MDLSVALLWLFALFVLFLLIRWHLERYELCNLERRAVLITGCDTGFGRDLAIRCAGKGMPVFAGCIRPESIEELRNASQNFGTPIDAFVMDVASDESVAKAKKYLEYRTAEYGGELIN</sequence>
<keyword evidence="3" id="KW-1185">Reference proteome</keyword>
<comment type="caution">
    <text evidence="2">The sequence shown here is derived from an EMBL/GenBank/DDBJ whole genome shotgun (WGS) entry which is preliminary data.</text>
</comment>
<dbReference type="PANTHER" id="PTHR43313:SF7">
    <property type="entry name" value="17-BETA-HYDROXYSTEROID DEHYDROGENASE TYPE 6"/>
    <property type="match status" value="1"/>
</dbReference>
<keyword evidence="1" id="KW-1133">Transmembrane helix</keyword>
<dbReference type="GO" id="GO:0016491">
    <property type="term" value="F:oxidoreductase activity"/>
    <property type="evidence" value="ECO:0007669"/>
    <property type="project" value="TreeGrafter"/>
</dbReference>
<name>A0AAN8IN25_TRICO</name>
<dbReference type="Gene3D" id="3.40.50.720">
    <property type="entry name" value="NAD(P)-binding Rossmann-like Domain"/>
    <property type="match status" value="1"/>
</dbReference>
<evidence type="ECO:0000256" key="1">
    <source>
        <dbReference type="SAM" id="Phobius"/>
    </source>
</evidence>
<dbReference type="AlphaFoldDB" id="A0AAN8IN25"/>
<keyword evidence="1" id="KW-0472">Membrane</keyword>
<dbReference type="PANTHER" id="PTHR43313">
    <property type="entry name" value="SHORT-CHAIN DEHYDROGENASE/REDUCTASE FAMILY 9C"/>
    <property type="match status" value="1"/>
</dbReference>
<dbReference type="Proteomes" id="UP001331761">
    <property type="component" value="Unassembled WGS sequence"/>
</dbReference>
<reference evidence="2 3" key="1">
    <citation type="submission" date="2019-10" db="EMBL/GenBank/DDBJ databases">
        <title>Assembly and Annotation for the nematode Trichostrongylus colubriformis.</title>
        <authorList>
            <person name="Martin J."/>
        </authorList>
    </citation>
    <scope>NUCLEOTIDE SEQUENCE [LARGE SCALE GENOMIC DNA]</scope>
    <source>
        <strain evidence="2">G859</strain>
        <tissue evidence="2">Whole worm</tissue>
    </source>
</reference>
<evidence type="ECO:0000313" key="2">
    <source>
        <dbReference type="EMBL" id="KAK5980534.1"/>
    </source>
</evidence>
<protein>
    <submittedName>
        <fullName evidence="2">Uncharacterized protein</fullName>
    </submittedName>
</protein>
<dbReference type="InterPro" id="IPR036291">
    <property type="entry name" value="NAD(P)-bd_dom_sf"/>
</dbReference>
<dbReference type="SUPFAM" id="SSF51735">
    <property type="entry name" value="NAD(P)-binding Rossmann-fold domains"/>
    <property type="match status" value="1"/>
</dbReference>
<dbReference type="InterPro" id="IPR002347">
    <property type="entry name" value="SDR_fam"/>
</dbReference>